<evidence type="ECO:0000313" key="8">
    <source>
        <dbReference type="Proteomes" id="UP000294933"/>
    </source>
</evidence>
<dbReference type="GO" id="GO:0003723">
    <property type="term" value="F:RNA binding"/>
    <property type="evidence" value="ECO:0007669"/>
    <property type="project" value="InterPro"/>
</dbReference>
<dbReference type="STRING" id="50990.A0A4Y7QI94"/>
<protein>
    <recommendedName>
        <fullName evidence="4">tRNA pseudouridine synthase</fullName>
        <ecNumber evidence="4">5.4.99.12</ecNumber>
    </recommendedName>
</protein>
<dbReference type="InterPro" id="IPR020094">
    <property type="entry name" value="TruA/RsuA/RluB/E/F_N"/>
</dbReference>
<dbReference type="Gene3D" id="3.30.70.660">
    <property type="entry name" value="Pseudouridine synthase I, catalytic domain, C-terminal subdomain"/>
    <property type="match status" value="1"/>
</dbReference>
<comment type="catalytic activity">
    <reaction evidence="4">
        <text>uridine(38/39/40) in tRNA = pseudouridine(38/39/40) in tRNA</text>
        <dbReference type="Rhea" id="RHEA:22376"/>
        <dbReference type="Rhea" id="RHEA-COMP:10085"/>
        <dbReference type="Rhea" id="RHEA-COMP:10087"/>
        <dbReference type="ChEBI" id="CHEBI:65314"/>
        <dbReference type="ChEBI" id="CHEBI:65315"/>
        <dbReference type="EC" id="5.4.99.12"/>
    </reaction>
</comment>
<dbReference type="Proteomes" id="UP000294933">
    <property type="component" value="Unassembled WGS sequence"/>
</dbReference>
<dbReference type="OrthoDB" id="25767at2759"/>
<dbReference type="InterPro" id="IPR020095">
    <property type="entry name" value="PsdUridine_synth_TruA_C"/>
</dbReference>
<feature type="domain" description="Pseudouridine synthase I TruA alpha/beta" evidence="6">
    <location>
        <begin position="190"/>
        <end position="309"/>
    </location>
</feature>
<keyword evidence="8" id="KW-1185">Reference proteome</keyword>
<evidence type="ECO:0000256" key="2">
    <source>
        <dbReference type="ARBA" id="ARBA00022694"/>
    </source>
</evidence>
<reference evidence="7 8" key="1">
    <citation type="submission" date="2018-06" db="EMBL/GenBank/DDBJ databases">
        <title>A transcriptomic atlas of mushroom development highlights an independent origin of complex multicellularity.</title>
        <authorList>
            <consortium name="DOE Joint Genome Institute"/>
            <person name="Krizsan K."/>
            <person name="Almasi E."/>
            <person name="Merenyi Z."/>
            <person name="Sahu N."/>
            <person name="Viragh M."/>
            <person name="Koszo T."/>
            <person name="Mondo S."/>
            <person name="Kiss B."/>
            <person name="Balint B."/>
            <person name="Kues U."/>
            <person name="Barry K."/>
            <person name="Hegedus J.C."/>
            <person name="Henrissat B."/>
            <person name="Johnson J."/>
            <person name="Lipzen A."/>
            <person name="Ohm R."/>
            <person name="Nagy I."/>
            <person name="Pangilinan J."/>
            <person name="Yan J."/>
            <person name="Xiong Y."/>
            <person name="Grigoriev I.V."/>
            <person name="Hibbett D.S."/>
            <person name="Nagy L.G."/>
        </authorList>
    </citation>
    <scope>NUCLEOTIDE SEQUENCE [LARGE SCALE GENOMIC DNA]</scope>
    <source>
        <strain evidence="7 8">SZMC22713</strain>
    </source>
</reference>
<dbReference type="GO" id="GO:0160147">
    <property type="term" value="F:tRNA pseudouridine(38-40) synthase activity"/>
    <property type="evidence" value="ECO:0007669"/>
    <property type="project" value="UniProtKB-EC"/>
</dbReference>
<dbReference type="Gene3D" id="3.30.70.580">
    <property type="entry name" value="Pseudouridine synthase I, catalytic domain, N-terminal subdomain"/>
    <property type="match status" value="1"/>
</dbReference>
<evidence type="ECO:0000259" key="6">
    <source>
        <dbReference type="Pfam" id="PF01416"/>
    </source>
</evidence>
<organism evidence="7 8">
    <name type="scientific">Rickenella mellea</name>
    <dbReference type="NCBI Taxonomy" id="50990"/>
    <lineage>
        <taxon>Eukaryota</taxon>
        <taxon>Fungi</taxon>
        <taxon>Dikarya</taxon>
        <taxon>Basidiomycota</taxon>
        <taxon>Agaricomycotina</taxon>
        <taxon>Agaricomycetes</taxon>
        <taxon>Hymenochaetales</taxon>
        <taxon>Rickenellaceae</taxon>
        <taxon>Rickenella</taxon>
    </lineage>
</organism>
<evidence type="ECO:0000256" key="1">
    <source>
        <dbReference type="ARBA" id="ARBA00009375"/>
    </source>
</evidence>
<dbReference type="EC" id="5.4.99.12" evidence="4"/>
<dbReference type="AlphaFoldDB" id="A0A4Y7QI94"/>
<dbReference type="GO" id="GO:0031119">
    <property type="term" value="P:tRNA pseudouridine synthesis"/>
    <property type="evidence" value="ECO:0007669"/>
    <property type="project" value="TreeGrafter"/>
</dbReference>
<dbReference type="NCBIfam" id="TIGR00071">
    <property type="entry name" value="hisT_truA"/>
    <property type="match status" value="1"/>
</dbReference>
<accession>A0A4Y7QI94</accession>
<dbReference type="PANTHER" id="PTHR11142">
    <property type="entry name" value="PSEUDOURIDYLATE SYNTHASE"/>
    <property type="match status" value="1"/>
</dbReference>
<dbReference type="InterPro" id="IPR001406">
    <property type="entry name" value="PsdUridine_synth_TruA"/>
</dbReference>
<dbReference type="InterPro" id="IPR020103">
    <property type="entry name" value="PsdUridine_synth_cat_dom_sf"/>
</dbReference>
<evidence type="ECO:0000313" key="7">
    <source>
        <dbReference type="EMBL" id="TDL26981.1"/>
    </source>
</evidence>
<dbReference type="FunFam" id="3.30.70.580:FF:000017">
    <property type="entry name" value="Related to DEG1-pseudouridine synthase"/>
    <property type="match status" value="1"/>
</dbReference>
<dbReference type="PANTHER" id="PTHR11142:SF5">
    <property type="entry name" value="TRNA PSEUDOURIDINE(38_39) SYNTHASE"/>
    <property type="match status" value="1"/>
</dbReference>
<evidence type="ECO:0000256" key="5">
    <source>
        <dbReference type="SAM" id="MobiDB-lite"/>
    </source>
</evidence>
<proteinExistence type="inferred from homology"/>
<sequence length="468" mass="52586">MSTQSYENWSREDLIKRLTRLDSQLAATGTVNASKKAAKPRRDTTGDRPFDFKSYPRRKIALKFCYSGWEYNGLVFQDHPTPLCTVESVLFDALATLRLIDPEEGPKGCDWERCGRTDVGVSAAGQVVSLWVRKEIRYVSFLNNVLPPTIRVLAWSPVSPSFSSRFACKHRHYKYFFHGNGLNVSAMRDAASRLLGEHDFRNLCKLDPSKQITSFKRKILRADISSAPILDSQTSDDTASQTYVFDLIGTAFLYHQVRHIMGVLFLIGSGLEPPSVMTALLNTDKTAPYPPGQDGEPVPDVVDCKPEYQMADGLPLMLWDCAYSEDDVKWRGDDGAFRHPPEPSDSQTDERSTKNGETHLYNQVQSIHSRSLIHSALDAHFLRAASIFHPPPPVHLPLSAPLTNSNAPFTLRVPLGGGMYRHCSSRSYIPLLRRKRLEPVEVVNERWRVGKGGRRAVKRNGDDDDGLE</sequence>
<keyword evidence="2 4" id="KW-0819">tRNA processing</keyword>
<dbReference type="SUPFAM" id="SSF55120">
    <property type="entry name" value="Pseudouridine synthase"/>
    <property type="match status" value="1"/>
</dbReference>
<keyword evidence="3 4" id="KW-0413">Isomerase</keyword>
<gene>
    <name evidence="7" type="ORF">BD410DRAFT_763244</name>
</gene>
<evidence type="ECO:0000256" key="3">
    <source>
        <dbReference type="ARBA" id="ARBA00023235"/>
    </source>
</evidence>
<dbReference type="VEuPathDB" id="FungiDB:BD410DRAFT_763244"/>
<dbReference type="GO" id="GO:0005737">
    <property type="term" value="C:cytoplasm"/>
    <property type="evidence" value="ECO:0007669"/>
    <property type="project" value="TreeGrafter"/>
</dbReference>
<feature type="region of interest" description="Disordered" evidence="5">
    <location>
        <begin position="332"/>
        <end position="355"/>
    </location>
</feature>
<dbReference type="EMBL" id="ML170160">
    <property type="protein sequence ID" value="TDL26981.1"/>
    <property type="molecule type" value="Genomic_DNA"/>
</dbReference>
<dbReference type="GO" id="GO:1990481">
    <property type="term" value="P:mRNA pseudouridine synthesis"/>
    <property type="evidence" value="ECO:0007669"/>
    <property type="project" value="TreeGrafter"/>
</dbReference>
<name>A0A4Y7QI94_9AGAM</name>
<dbReference type="InterPro" id="IPR020097">
    <property type="entry name" value="PsdUridine_synth_TruA_a/b_dom"/>
</dbReference>
<dbReference type="Pfam" id="PF01416">
    <property type="entry name" value="PseudoU_synth_1"/>
    <property type="match status" value="1"/>
</dbReference>
<evidence type="ECO:0000256" key="4">
    <source>
        <dbReference type="RuleBase" id="RU003792"/>
    </source>
</evidence>
<dbReference type="HAMAP" id="MF_00171">
    <property type="entry name" value="TruA"/>
    <property type="match status" value="1"/>
</dbReference>
<comment type="similarity">
    <text evidence="1 4">Belongs to the tRNA pseudouridine synthase TruA family.</text>
</comment>
<dbReference type="GO" id="GO:0005634">
    <property type="term" value="C:nucleus"/>
    <property type="evidence" value="ECO:0007669"/>
    <property type="project" value="TreeGrafter"/>
</dbReference>